<dbReference type="EMBL" id="JAULBC010000002">
    <property type="protein sequence ID" value="MEX6687757.1"/>
    <property type="molecule type" value="Genomic_DNA"/>
</dbReference>
<dbReference type="Pfam" id="PF20432">
    <property type="entry name" value="Xre-like-HTH"/>
    <property type="match status" value="1"/>
</dbReference>
<keyword evidence="3" id="KW-1185">Reference proteome</keyword>
<organism evidence="2 3">
    <name type="scientific">Danxiaibacter flavus</name>
    <dbReference type="NCBI Taxonomy" id="3049108"/>
    <lineage>
        <taxon>Bacteria</taxon>
        <taxon>Pseudomonadati</taxon>
        <taxon>Bacteroidota</taxon>
        <taxon>Chitinophagia</taxon>
        <taxon>Chitinophagales</taxon>
        <taxon>Chitinophagaceae</taxon>
        <taxon>Danxiaibacter</taxon>
    </lineage>
</organism>
<evidence type="ECO:0000259" key="1">
    <source>
        <dbReference type="Pfam" id="PF20432"/>
    </source>
</evidence>
<comment type="caution">
    <text evidence="2">The sequence shown here is derived from an EMBL/GenBank/DDBJ whole genome shotgun (WGS) entry which is preliminary data.</text>
</comment>
<accession>A0ABV3ZCZ7</accession>
<proteinExistence type="predicted"/>
<name>A0ABV3ZCZ7_9BACT</name>
<evidence type="ECO:0000313" key="2">
    <source>
        <dbReference type="EMBL" id="MEX6687757.1"/>
    </source>
</evidence>
<dbReference type="Proteomes" id="UP001560573">
    <property type="component" value="Unassembled WGS sequence"/>
</dbReference>
<dbReference type="RefSeq" id="WP_369329160.1">
    <property type="nucleotide sequence ID" value="NZ_JAULBC010000002.1"/>
</dbReference>
<sequence>MTKKAKPKKLSHGTKSLRAEEPSVFYAPTNKRIPTVADFPYKKFEKIAGLVPFTQKEWANILHLSEKTLQRYSKDNKSFEGIYVDRILQLEQLIHMGLETFTDAEAFYRWLKREKNILGQTVNFESLYSTQGIQDIIDDLGRIQHGVYI</sequence>
<evidence type="ECO:0000313" key="3">
    <source>
        <dbReference type="Proteomes" id="UP001560573"/>
    </source>
</evidence>
<gene>
    <name evidence="2" type="ORF">QTN47_09650</name>
</gene>
<reference evidence="2 3" key="1">
    <citation type="submission" date="2023-07" db="EMBL/GenBank/DDBJ databases">
        <authorList>
            <person name="Lian W.-H."/>
        </authorList>
    </citation>
    <scope>NUCLEOTIDE SEQUENCE [LARGE SCALE GENOMIC DNA]</scope>
    <source>
        <strain evidence="2 3">SYSU DXS3180</strain>
    </source>
</reference>
<protein>
    <submittedName>
        <fullName evidence="2">DUF2384 domain-containing protein</fullName>
    </submittedName>
</protein>
<feature type="domain" description="Antitoxin Xre-like helix-turn-helix" evidence="1">
    <location>
        <begin position="39"/>
        <end position="89"/>
    </location>
</feature>
<dbReference type="InterPro" id="IPR046847">
    <property type="entry name" value="Xre-like_HTH"/>
</dbReference>